<keyword evidence="1" id="KW-0472">Membrane</keyword>
<evidence type="ECO:0000313" key="2">
    <source>
        <dbReference type="EMBL" id="EGU34929.1"/>
    </source>
</evidence>
<protein>
    <submittedName>
        <fullName evidence="2">Uncharacterized protein</fullName>
    </submittedName>
</protein>
<accession>F9S5X4</accession>
<keyword evidence="1" id="KW-0812">Transmembrane</keyword>
<dbReference type="EMBL" id="AFWF01000235">
    <property type="protein sequence ID" value="EGU34929.1"/>
    <property type="molecule type" value="Genomic_DNA"/>
</dbReference>
<name>F9S5X4_9VIBR</name>
<reference evidence="2 3" key="1">
    <citation type="journal article" date="2012" name="Int. J. Syst. Evol. Microbiol.">
        <title>Vibrio caribbeanicus sp. nov., isolated from the marine sponge Scleritoderma cyanea.</title>
        <authorList>
            <person name="Hoffmann M."/>
            <person name="Monday S.R."/>
            <person name="Allard M.W."/>
            <person name="Strain E.A."/>
            <person name="Whittaker P."/>
            <person name="Naum M."/>
            <person name="McCarthy P.J."/>
            <person name="Lopez J.V."/>
            <person name="Fischer M."/>
            <person name="Brown E.W."/>
        </authorList>
    </citation>
    <scope>NUCLEOTIDE SEQUENCE [LARGE SCALE GENOMIC DNA]</scope>
    <source>
        <strain evidence="2 3">ATCC 700023</strain>
    </source>
</reference>
<feature type="transmembrane region" description="Helical" evidence="1">
    <location>
        <begin position="6"/>
        <end position="23"/>
    </location>
</feature>
<evidence type="ECO:0000256" key="1">
    <source>
        <dbReference type="SAM" id="Phobius"/>
    </source>
</evidence>
<sequence>MSNDCPIAYAFWVAFVYLLFRFQSRLRVNPYIR</sequence>
<organism evidence="2 3">
    <name type="scientific">Vibrio ichthyoenteri ATCC 700023</name>
    <dbReference type="NCBI Taxonomy" id="870968"/>
    <lineage>
        <taxon>Bacteria</taxon>
        <taxon>Pseudomonadati</taxon>
        <taxon>Pseudomonadota</taxon>
        <taxon>Gammaproteobacteria</taxon>
        <taxon>Vibrionales</taxon>
        <taxon>Vibrionaceae</taxon>
        <taxon>Vibrio</taxon>
    </lineage>
</organism>
<feature type="non-terminal residue" evidence="2">
    <location>
        <position position="33"/>
    </location>
</feature>
<gene>
    <name evidence="2" type="ORF">VII00023_21317</name>
</gene>
<keyword evidence="3" id="KW-1185">Reference proteome</keyword>
<comment type="caution">
    <text evidence="2">The sequence shown here is derived from an EMBL/GenBank/DDBJ whole genome shotgun (WGS) entry which is preliminary data.</text>
</comment>
<proteinExistence type="predicted"/>
<dbReference type="Proteomes" id="UP000004605">
    <property type="component" value="Unassembled WGS sequence"/>
</dbReference>
<evidence type="ECO:0000313" key="3">
    <source>
        <dbReference type="Proteomes" id="UP000004605"/>
    </source>
</evidence>
<keyword evidence="1" id="KW-1133">Transmembrane helix</keyword>
<dbReference type="AlphaFoldDB" id="F9S5X4"/>